<keyword evidence="2" id="KW-0812">Transmembrane</keyword>
<dbReference type="SMART" id="SM00248">
    <property type="entry name" value="ANK"/>
    <property type="match status" value="2"/>
</dbReference>
<keyword evidence="2" id="KW-1133">Transmembrane helix</keyword>
<dbReference type="InterPro" id="IPR002110">
    <property type="entry name" value="Ankyrin_rpt"/>
</dbReference>
<accession>A0A4Q9VQ26</accession>
<gene>
    <name evidence="3" type="ORF">EYW49_12895</name>
</gene>
<dbReference type="AlphaFoldDB" id="A0A4Q9VQ26"/>
<dbReference type="SUPFAM" id="SSF48403">
    <property type="entry name" value="Ankyrin repeat"/>
    <property type="match status" value="1"/>
</dbReference>
<dbReference type="PROSITE" id="PS50088">
    <property type="entry name" value="ANK_REPEAT"/>
    <property type="match status" value="1"/>
</dbReference>
<keyword evidence="1" id="KW-0040">ANK repeat</keyword>
<dbReference type="OrthoDB" id="671583at2"/>
<proteinExistence type="predicted"/>
<evidence type="ECO:0000256" key="2">
    <source>
        <dbReference type="SAM" id="Phobius"/>
    </source>
</evidence>
<protein>
    <submittedName>
        <fullName evidence="3">Ankyrin repeat domain-containing protein</fullName>
    </submittedName>
</protein>
<keyword evidence="4" id="KW-1185">Reference proteome</keyword>
<name>A0A4Q9VQ26_9HYPH</name>
<evidence type="ECO:0000256" key="1">
    <source>
        <dbReference type="PROSITE-ProRule" id="PRU00023"/>
    </source>
</evidence>
<dbReference type="Gene3D" id="1.25.40.20">
    <property type="entry name" value="Ankyrin repeat-containing domain"/>
    <property type="match status" value="1"/>
</dbReference>
<feature type="transmembrane region" description="Helical" evidence="2">
    <location>
        <begin position="12"/>
        <end position="34"/>
    </location>
</feature>
<dbReference type="RefSeq" id="WP_131309990.1">
    <property type="nucleotide sequence ID" value="NZ_SJFN01000017.1"/>
</dbReference>
<evidence type="ECO:0000313" key="4">
    <source>
        <dbReference type="Proteomes" id="UP000292781"/>
    </source>
</evidence>
<feature type="repeat" description="ANK" evidence="1">
    <location>
        <begin position="130"/>
        <end position="162"/>
    </location>
</feature>
<comment type="caution">
    <text evidence="3">The sequence shown here is derived from an EMBL/GenBank/DDBJ whole genome shotgun (WGS) entry which is preliminary data.</text>
</comment>
<organism evidence="3 4">
    <name type="scientific">Siculibacillus lacustris</name>
    <dbReference type="NCBI Taxonomy" id="1549641"/>
    <lineage>
        <taxon>Bacteria</taxon>
        <taxon>Pseudomonadati</taxon>
        <taxon>Pseudomonadota</taxon>
        <taxon>Alphaproteobacteria</taxon>
        <taxon>Hyphomicrobiales</taxon>
        <taxon>Ancalomicrobiaceae</taxon>
        <taxon>Siculibacillus</taxon>
    </lineage>
</organism>
<sequence length="238" mass="25453">MTRPLGRRLLKIAGVGLASAVALFAVFVAGVIVYDELHERWPQRTELAVVWVADLLAIGTPEDRYVSALALEGGAGLMRWMRGWGFDPNASIQGYTPLTVALDYPAMYTSPEKLAVILDAGGDPNRRDASRQLPIVMVARQGKPALLAVLLDHGADPNARDGYDSGVLDLLCSDDCRDQPGFVTLLLDRGLDPCTPVRRRSGSDDRVPLAIWLASEGMSDLAARTEAACAAKGAGAAR</sequence>
<dbReference type="EMBL" id="SJFN01000017">
    <property type="protein sequence ID" value="TBW37041.1"/>
    <property type="molecule type" value="Genomic_DNA"/>
</dbReference>
<keyword evidence="2" id="KW-0472">Membrane</keyword>
<reference evidence="3 4" key="1">
    <citation type="submission" date="2019-02" db="EMBL/GenBank/DDBJ databases">
        <title>Siculibacillus lacustris gen. nov., sp. nov., a new rosette-forming bacterium isolated from a freshwater crater lake (Lake St. Ana, Romania).</title>
        <authorList>
            <person name="Felfoldi T."/>
            <person name="Marton Z."/>
            <person name="Szabo A."/>
            <person name="Mentes A."/>
            <person name="Boka K."/>
            <person name="Marialigeti K."/>
            <person name="Mathe I."/>
            <person name="Koncz M."/>
            <person name="Schumann P."/>
            <person name="Toth E."/>
        </authorList>
    </citation>
    <scope>NUCLEOTIDE SEQUENCE [LARGE SCALE GENOMIC DNA]</scope>
    <source>
        <strain evidence="3 4">SA-279</strain>
    </source>
</reference>
<dbReference type="InterPro" id="IPR036770">
    <property type="entry name" value="Ankyrin_rpt-contain_sf"/>
</dbReference>
<dbReference type="Proteomes" id="UP000292781">
    <property type="component" value="Unassembled WGS sequence"/>
</dbReference>
<evidence type="ECO:0000313" key="3">
    <source>
        <dbReference type="EMBL" id="TBW37041.1"/>
    </source>
</evidence>